<dbReference type="PRINTS" id="PR00176">
    <property type="entry name" value="NANEUSMPORT"/>
</dbReference>
<feature type="compositionally biased region" description="Polar residues" evidence="8">
    <location>
        <begin position="682"/>
        <end position="691"/>
    </location>
</feature>
<dbReference type="GO" id="GO:0015293">
    <property type="term" value="F:symporter activity"/>
    <property type="evidence" value="ECO:0007669"/>
    <property type="project" value="UniProtKB-KW"/>
</dbReference>
<feature type="transmembrane region" description="Helical" evidence="9">
    <location>
        <begin position="238"/>
        <end position="256"/>
    </location>
</feature>
<dbReference type="GO" id="GO:0005886">
    <property type="term" value="C:plasma membrane"/>
    <property type="evidence" value="ECO:0007669"/>
    <property type="project" value="TreeGrafter"/>
</dbReference>
<keyword evidence="6" id="KW-0479">Metal-binding</keyword>
<evidence type="ECO:0000313" key="11">
    <source>
        <dbReference type="RefSeq" id="XP_004646567.1"/>
    </source>
</evidence>
<feature type="transmembrane region" description="Helical" evidence="9">
    <location>
        <begin position="460"/>
        <end position="481"/>
    </location>
</feature>
<feature type="binding site" evidence="6">
    <location>
        <position position="273"/>
    </location>
    <ligand>
        <name>Na(+)</name>
        <dbReference type="ChEBI" id="CHEBI:29101"/>
        <label>1</label>
    </ligand>
</feature>
<feature type="region of interest" description="Disordered" evidence="8">
    <location>
        <begin position="652"/>
        <end position="691"/>
    </location>
</feature>
<evidence type="ECO:0000256" key="8">
    <source>
        <dbReference type="SAM" id="MobiDB-lite"/>
    </source>
</evidence>
<feature type="transmembrane region" description="Helical" evidence="9">
    <location>
        <begin position="429"/>
        <end position="448"/>
    </location>
</feature>
<dbReference type="PROSITE" id="PS00610">
    <property type="entry name" value="NA_NEUROTRAN_SYMP_1"/>
    <property type="match status" value="1"/>
</dbReference>
<dbReference type="InParanoid" id="A0A6P3FW11"/>
<sequence>MQSILVQLFISAGFSSLWRFPYLCHQNGGGGFLLAYVFSLLLFGIPLLYMEMMVGQRLQVDNIRVWKQLAPWLGGMGYACVLVRILLSTYNSAIISWSLFYLGSSFTLPLPWEHCPLAKNVSGTGFSCLWTVPHQYFLYHTILQASGHMEDGITSLVLSLSRGSFTVWVILFLIFVFEIRISVLMLISWVLLFYILLLFLFVRAPFLEGAFASLKRLVTIELSTLASVDLWWQAGGHVLYSLGLGMGTIVTSFSRNSGGDNYVKTASFVALLNLVTSMLATIIVFLVLGFWVTTSGHSCVERAASTLKRLISNGVLPQEAQPPTNIAHMPPQDYLDWIISLPKELQGDIIYFSPSCSLLVQKEEFLQGPGLAYAAFSQAVSLFPDASFWAIIFFLTMFTLGLGTSVRILEDIVPSFQNSISFFTSHPRLITALLCLGGFLGSLIFTSQPGSYVLSLFDDYLVPLNLIIIVMLQNGALIWIYGAKRFKQEVFSQQVGLLQPAWAFLCLYVTLPGLLVLLTLCLLRLHFQSAAYYFSWNSSMSQEVRQPYPQSSLSRAALLALLTLLPIPAYALHHWWHSENRNRRPSAVAQATGSLRSSRRQTDLSNAHEAQKTWLQRLHLPWLRHLRLSLTGASKSSSQSTLPRMVSRFSMNVTPSQQRSSSSAPENNADGHEETAGEKLPENSSSSWCYL</sequence>
<keyword evidence="2 7" id="KW-0813">Transport</keyword>
<feature type="transmembrane region" description="Helical" evidence="9">
    <location>
        <begin position="29"/>
        <end position="49"/>
    </location>
</feature>
<evidence type="ECO:0000313" key="10">
    <source>
        <dbReference type="Proteomes" id="UP000515203"/>
    </source>
</evidence>
<accession>A0A6P3FW11</accession>
<feature type="transmembrane region" description="Helical" evidence="9">
    <location>
        <begin position="268"/>
        <end position="292"/>
    </location>
</feature>
<dbReference type="RefSeq" id="XP_004646567.1">
    <property type="nucleotide sequence ID" value="XM_004646510.1"/>
</dbReference>
<dbReference type="OrthoDB" id="9614357at2759"/>
<dbReference type="InterPro" id="IPR000175">
    <property type="entry name" value="Na/ntran_symport"/>
</dbReference>
<name>A0A6P3FW11_OCTDE</name>
<keyword evidence="7" id="KW-0769">Symport</keyword>
<keyword evidence="4 9" id="KW-1133">Transmembrane helix</keyword>
<dbReference type="GO" id="GO:0035725">
    <property type="term" value="P:sodium ion transmembrane transport"/>
    <property type="evidence" value="ECO:0007669"/>
    <property type="project" value="TreeGrafter"/>
</dbReference>
<feature type="transmembrane region" description="Helical" evidence="9">
    <location>
        <begin position="502"/>
        <end position="527"/>
    </location>
</feature>
<evidence type="ECO:0000256" key="4">
    <source>
        <dbReference type="ARBA" id="ARBA00022989"/>
    </source>
</evidence>
<evidence type="ECO:0000256" key="3">
    <source>
        <dbReference type="ARBA" id="ARBA00022692"/>
    </source>
</evidence>
<feature type="transmembrane region" description="Helical" evidence="9">
    <location>
        <begin position="69"/>
        <end position="87"/>
    </location>
</feature>
<feature type="binding site" evidence="6">
    <location>
        <position position="400"/>
    </location>
    <ligand>
        <name>Na(+)</name>
        <dbReference type="ChEBI" id="CHEBI:29101"/>
        <label>1</label>
    </ligand>
</feature>
<keyword evidence="3 7" id="KW-0812">Transmembrane</keyword>
<evidence type="ECO:0000256" key="5">
    <source>
        <dbReference type="ARBA" id="ARBA00023136"/>
    </source>
</evidence>
<evidence type="ECO:0000256" key="2">
    <source>
        <dbReference type="ARBA" id="ARBA00022448"/>
    </source>
</evidence>
<evidence type="ECO:0000256" key="6">
    <source>
        <dbReference type="PIRSR" id="PIRSR600175-1"/>
    </source>
</evidence>
<feature type="transmembrane region" description="Helical" evidence="9">
    <location>
        <begin position="183"/>
        <end position="202"/>
    </location>
</feature>
<feature type="transmembrane region" description="Helical" evidence="9">
    <location>
        <begin position="156"/>
        <end position="177"/>
    </location>
</feature>
<keyword evidence="10" id="KW-1185">Reference proteome</keyword>
<gene>
    <name evidence="11" type="primary">LOC101591509</name>
</gene>
<comment type="similarity">
    <text evidence="7">Belongs to the sodium:neurotransmitter symporter (SNF) (TC 2.A.22) family.</text>
</comment>
<evidence type="ECO:0000256" key="7">
    <source>
        <dbReference type="RuleBase" id="RU003732"/>
    </source>
</evidence>
<dbReference type="PROSITE" id="PS50267">
    <property type="entry name" value="NA_NEUROTRAN_SYMP_3"/>
    <property type="match status" value="1"/>
</dbReference>
<feature type="transmembrane region" description="Helical" evidence="9">
    <location>
        <begin position="93"/>
        <end position="112"/>
    </location>
</feature>
<proteinExistence type="inferred from homology"/>
<feature type="binding site" evidence="6">
    <location>
        <position position="241"/>
    </location>
    <ligand>
        <name>Na(+)</name>
        <dbReference type="ChEBI" id="CHEBI:29101"/>
        <label>1</label>
    </ligand>
</feature>
<dbReference type="GO" id="GO:0006865">
    <property type="term" value="P:amino acid transport"/>
    <property type="evidence" value="ECO:0007669"/>
    <property type="project" value="TreeGrafter"/>
</dbReference>
<comment type="subcellular location">
    <subcellularLocation>
        <location evidence="1">Membrane</location>
        <topology evidence="1">Multi-pass membrane protein</topology>
    </subcellularLocation>
</comment>
<dbReference type="PANTHER" id="PTHR11616:SF233">
    <property type="entry name" value="TRANSPORTER"/>
    <property type="match status" value="1"/>
</dbReference>
<protein>
    <recommendedName>
        <fullName evidence="7">Transporter</fullName>
    </recommendedName>
</protein>
<dbReference type="Pfam" id="PF00209">
    <property type="entry name" value="SNF"/>
    <property type="match status" value="1"/>
</dbReference>
<dbReference type="GO" id="GO:0046872">
    <property type="term" value="F:metal ion binding"/>
    <property type="evidence" value="ECO:0007669"/>
    <property type="project" value="UniProtKB-KW"/>
</dbReference>
<keyword evidence="5 9" id="KW-0472">Membrane</keyword>
<feature type="compositionally biased region" description="Polar residues" evidence="8">
    <location>
        <begin position="652"/>
        <end position="666"/>
    </location>
</feature>
<dbReference type="InterPro" id="IPR037272">
    <property type="entry name" value="SNS_sf"/>
</dbReference>
<keyword evidence="6" id="KW-0915">Sodium</keyword>
<dbReference type="GeneID" id="101591509"/>
<dbReference type="PANTHER" id="PTHR11616">
    <property type="entry name" value="SODIUM/CHLORIDE DEPENDENT TRANSPORTER"/>
    <property type="match status" value="1"/>
</dbReference>
<dbReference type="SUPFAM" id="SSF161070">
    <property type="entry name" value="SNF-like"/>
    <property type="match status" value="1"/>
</dbReference>
<feature type="transmembrane region" description="Helical" evidence="9">
    <location>
        <begin position="386"/>
        <end position="409"/>
    </location>
</feature>
<dbReference type="Proteomes" id="UP000515203">
    <property type="component" value="Unplaced"/>
</dbReference>
<feature type="transmembrane region" description="Helical" evidence="9">
    <location>
        <begin position="556"/>
        <end position="576"/>
    </location>
</feature>
<dbReference type="AlphaFoldDB" id="A0A6P3FW11"/>
<evidence type="ECO:0000256" key="1">
    <source>
        <dbReference type="ARBA" id="ARBA00004141"/>
    </source>
</evidence>
<organism evidence="10 11">
    <name type="scientific">Octodon degus</name>
    <name type="common">Degu</name>
    <name type="synonym">Sciurus degus</name>
    <dbReference type="NCBI Taxonomy" id="10160"/>
    <lineage>
        <taxon>Eukaryota</taxon>
        <taxon>Metazoa</taxon>
        <taxon>Chordata</taxon>
        <taxon>Craniata</taxon>
        <taxon>Vertebrata</taxon>
        <taxon>Euteleostomi</taxon>
        <taxon>Mammalia</taxon>
        <taxon>Eutheria</taxon>
        <taxon>Euarchontoglires</taxon>
        <taxon>Glires</taxon>
        <taxon>Rodentia</taxon>
        <taxon>Hystricomorpha</taxon>
        <taxon>Octodontidae</taxon>
        <taxon>Octodon</taxon>
    </lineage>
</organism>
<feature type="compositionally biased region" description="Basic and acidic residues" evidence="8">
    <location>
        <begin position="669"/>
        <end position="681"/>
    </location>
</feature>
<evidence type="ECO:0000256" key="9">
    <source>
        <dbReference type="SAM" id="Phobius"/>
    </source>
</evidence>
<reference evidence="11" key="1">
    <citation type="submission" date="2025-08" db="UniProtKB">
        <authorList>
            <consortium name="RefSeq"/>
        </authorList>
    </citation>
    <scope>IDENTIFICATION</scope>
</reference>